<feature type="transmembrane region" description="Helical" evidence="6">
    <location>
        <begin position="371"/>
        <end position="400"/>
    </location>
</feature>
<dbReference type="OrthoDB" id="5143280at2"/>
<evidence type="ECO:0000259" key="7">
    <source>
        <dbReference type="Pfam" id="PF13515"/>
    </source>
</evidence>
<evidence type="ECO:0000256" key="6">
    <source>
        <dbReference type="SAM" id="Phobius"/>
    </source>
</evidence>
<keyword evidence="4 6" id="KW-0472">Membrane</keyword>
<feature type="transmembrane region" description="Helical" evidence="6">
    <location>
        <begin position="438"/>
        <end position="461"/>
    </location>
</feature>
<organism evidence="8 9">
    <name type="scientific">Amycolatopsis cihanbeyliensis</name>
    <dbReference type="NCBI Taxonomy" id="1128664"/>
    <lineage>
        <taxon>Bacteria</taxon>
        <taxon>Bacillati</taxon>
        <taxon>Actinomycetota</taxon>
        <taxon>Actinomycetes</taxon>
        <taxon>Pseudonocardiales</taxon>
        <taxon>Pseudonocardiaceae</taxon>
        <taxon>Amycolatopsis</taxon>
    </lineage>
</organism>
<evidence type="ECO:0000313" key="8">
    <source>
        <dbReference type="EMBL" id="TQI93735.1"/>
    </source>
</evidence>
<gene>
    <name evidence="8" type="ORF">FB471_5876</name>
</gene>
<comment type="subcellular location">
    <subcellularLocation>
        <location evidence="1">Membrane</location>
        <topology evidence="1">Multi-pass membrane protein</topology>
    </subcellularLocation>
</comment>
<evidence type="ECO:0000256" key="1">
    <source>
        <dbReference type="ARBA" id="ARBA00004141"/>
    </source>
</evidence>
<evidence type="ECO:0000256" key="4">
    <source>
        <dbReference type="ARBA" id="ARBA00023136"/>
    </source>
</evidence>
<feature type="region of interest" description="Disordered" evidence="5">
    <location>
        <begin position="240"/>
        <end position="262"/>
    </location>
</feature>
<dbReference type="Pfam" id="PF13515">
    <property type="entry name" value="FUSC_2"/>
    <property type="match status" value="1"/>
</dbReference>
<evidence type="ECO:0000256" key="5">
    <source>
        <dbReference type="SAM" id="MobiDB-lite"/>
    </source>
</evidence>
<reference evidence="8 9" key="1">
    <citation type="submission" date="2019-06" db="EMBL/GenBank/DDBJ databases">
        <title>Sequencing the genomes of 1000 actinobacteria strains.</title>
        <authorList>
            <person name="Klenk H.-P."/>
        </authorList>
    </citation>
    <scope>NUCLEOTIDE SEQUENCE [LARGE SCALE GENOMIC DNA]</scope>
    <source>
        <strain evidence="8 9">DSM 45679</strain>
    </source>
</reference>
<feature type="domain" description="Integral membrane bound transporter" evidence="7">
    <location>
        <begin position="343"/>
        <end position="452"/>
    </location>
</feature>
<feature type="transmembrane region" description="Helical" evidence="6">
    <location>
        <begin position="317"/>
        <end position="334"/>
    </location>
</feature>
<dbReference type="EMBL" id="VFML01000002">
    <property type="protein sequence ID" value="TQI93735.1"/>
    <property type="molecule type" value="Genomic_DNA"/>
</dbReference>
<dbReference type="RefSeq" id="WP_142002795.1">
    <property type="nucleotide sequence ID" value="NZ_VFML01000002.1"/>
</dbReference>
<feature type="transmembrane region" description="Helical" evidence="6">
    <location>
        <begin position="20"/>
        <end position="43"/>
    </location>
</feature>
<protein>
    <submittedName>
        <fullName evidence="8">Putative membrane protein YccC</fullName>
    </submittedName>
</protein>
<dbReference type="Proteomes" id="UP000320876">
    <property type="component" value="Unassembled WGS sequence"/>
</dbReference>
<feature type="transmembrane region" description="Helical" evidence="6">
    <location>
        <begin position="79"/>
        <end position="98"/>
    </location>
</feature>
<proteinExistence type="predicted"/>
<keyword evidence="2 6" id="KW-0812">Transmembrane</keyword>
<feature type="transmembrane region" description="Helical" evidence="6">
    <location>
        <begin position="105"/>
        <end position="123"/>
    </location>
</feature>
<dbReference type="AlphaFoldDB" id="A0A542CSD1"/>
<feature type="transmembrane region" description="Helical" evidence="6">
    <location>
        <begin position="407"/>
        <end position="426"/>
    </location>
</feature>
<dbReference type="InterPro" id="IPR049453">
    <property type="entry name" value="Memb_transporter_dom"/>
</dbReference>
<evidence type="ECO:0000256" key="3">
    <source>
        <dbReference type="ARBA" id="ARBA00022989"/>
    </source>
</evidence>
<comment type="caution">
    <text evidence="8">The sequence shown here is derived from an EMBL/GenBank/DDBJ whole genome shotgun (WGS) entry which is preliminary data.</text>
</comment>
<name>A0A542CSD1_AMYCI</name>
<sequence length="612" mass="63810">MRGVGMPVVLLVVVGGTSGLGFLLGLGNAAILAGLTALFCLLASFGGPLGADLRLLAVLAPALLLGVGVPKLLAGPAPAAAIALLTVVVFGAALLPVLGPRFAPVGLGLGMASLFGYGFQLTGSATAGQILGAPALAIGVVLLLRVLSGIRDPSGPTRKALADALAEDAPGTAEHAGRVWLSERPVQWTTRVLGGILRLRTLTAILEGRRKSVESGPARELGEILGVARRDAAALADSVRARTAPAEPEPVRRGQPGPLPGGTGRLVTALWSTLESIREASRDRDRSRVELPRGLRREVRLSFLRGTVSWGSPQLRHAVRCALGVLLALLIAHTRPGDPLTVSFLLTTFGIMQPEWRDSLEKAWQRVAGSLAGAVVLALALWLLPSAALLPVAVVAMLVGLSLMRRLPLVFNGCVVLMAVGMNAASGQLDAGYLLVEYLLLMLLAVVVGLLFGFAAIPGVGKPDVRRRWDRALRTGRDLLEEAAAPLRGQDTAGDRLAHRLRAAALAAQQLPTGEPGAAPPTARQQQAAEQVVDGLHGLYAAVAALLARREADPGMATVLECAAEALTAEAEPDLAPIEALRAGERDEERLLLLDAVSTGLYRVRQAALDLR</sequence>
<dbReference type="GO" id="GO:0016020">
    <property type="term" value="C:membrane"/>
    <property type="evidence" value="ECO:0007669"/>
    <property type="project" value="UniProtKB-SubCell"/>
</dbReference>
<keyword evidence="9" id="KW-1185">Reference proteome</keyword>
<keyword evidence="3 6" id="KW-1133">Transmembrane helix</keyword>
<accession>A0A542CSD1</accession>
<evidence type="ECO:0000313" key="9">
    <source>
        <dbReference type="Proteomes" id="UP000320876"/>
    </source>
</evidence>
<feature type="transmembrane region" description="Helical" evidence="6">
    <location>
        <begin position="129"/>
        <end position="148"/>
    </location>
</feature>
<evidence type="ECO:0000256" key="2">
    <source>
        <dbReference type="ARBA" id="ARBA00022692"/>
    </source>
</evidence>